<keyword evidence="14 17" id="KW-0496">Mitochondrion</keyword>
<dbReference type="InterPro" id="IPR003945">
    <property type="entry name" value="NU5C-like"/>
</dbReference>
<dbReference type="PANTHER" id="PTHR42829:SF2">
    <property type="entry name" value="NADH-UBIQUINONE OXIDOREDUCTASE CHAIN 5"/>
    <property type="match status" value="1"/>
</dbReference>
<dbReference type="CTD" id="4540"/>
<keyword evidence="9" id="KW-1278">Translocase</keyword>
<evidence type="ECO:0000256" key="13">
    <source>
        <dbReference type="ARBA" id="ARBA00023075"/>
    </source>
</evidence>
<proteinExistence type="inferred from homology"/>
<feature type="transmembrane region" description="Helical" evidence="17">
    <location>
        <begin position="553"/>
        <end position="571"/>
    </location>
</feature>
<evidence type="ECO:0000259" key="19">
    <source>
        <dbReference type="Pfam" id="PF00662"/>
    </source>
</evidence>
<keyword evidence="6" id="KW-0679">Respiratory chain</keyword>
<dbReference type="InterPro" id="IPR010934">
    <property type="entry name" value="NADH_DH_su5_C"/>
</dbReference>
<feature type="transmembrane region" description="Helical" evidence="17">
    <location>
        <begin position="241"/>
        <end position="261"/>
    </location>
</feature>
<feature type="transmembrane region" description="Helical" evidence="17">
    <location>
        <begin position="171"/>
        <end position="190"/>
    </location>
</feature>
<dbReference type="Pfam" id="PF06455">
    <property type="entry name" value="NADH5_C"/>
    <property type="match status" value="1"/>
</dbReference>
<dbReference type="RefSeq" id="YP_009364869.1">
    <property type="nucleotide sequence ID" value="NC_034673.1"/>
</dbReference>
<evidence type="ECO:0000256" key="9">
    <source>
        <dbReference type="ARBA" id="ARBA00022967"/>
    </source>
</evidence>
<feature type="domain" description="NADH:quinone oxidoreductase/Mrp antiporter transmembrane" evidence="18">
    <location>
        <begin position="102"/>
        <end position="385"/>
    </location>
</feature>
<feature type="transmembrane region" description="Helical" evidence="17">
    <location>
        <begin position="300"/>
        <end position="317"/>
    </location>
</feature>
<evidence type="ECO:0000256" key="16">
    <source>
        <dbReference type="ARBA" id="ARBA00049551"/>
    </source>
</evidence>
<dbReference type="GO" id="GO:0015990">
    <property type="term" value="P:electron transport coupled proton transport"/>
    <property type="evidence" value="ECO:0007669"/>
    <property type="project" value="TreeGrafter"/>
</dbReference>
<feature type="transmembrane region" description="Helical" evidence="17">
    <location>
        <begin position="268"/>
        <end position="288"/>
    </location>
</feature>
<keyword evidence="10" id="KW-0249">Electron transport</keyword>
<evidence type="ECO:0000256" key="1">
    <source>
        <dbReference type="ARBA" id="ARBA00003257"/>
    </source>
</evidence>
<feature type="transmembrane region" description="Helical" evidence="17">
    <location>
        <begin position="361"/>
        <end position="381"/>
    </location>
</feature>
<evidence type="ECO:0000256" key="17">
    <source>
        <dbReference type="RuleBase" id="RU003404"/>
    </source>
</evidence>
<dbReference type="EMBL" id="KY236113">
    <property type="protein sequence ID" value="ARJ31480.1"/>
    <property type="molecule type" value="Genomic_DNA"/>
</dbReference>
<evidence type="ECO:0000256" key="10">
    <source>
        <dbReference type="ARBA" id="ARBA00022982"/>
    </source>
</evidence>
<dbReference type="InterPro" id="IPR001750">
    <property type="entry name" value="ND/Mrp_TM"/>
</dbReference>
<evidence type="ECO:0000259" key="18">
    <source>
        <dbReference type="Pfam" id="PF00361"/>
    </source>
</evidence>
<evidence type="ECO:0000256" key="5">
    <source>
        <dbReference type="ARBA" id="ARBA00022448"/>
    </source>
</evidence>
<feature type="transmembrane region" description="Helical" evidence="17">
    <location>
        <begin position="416"/>
        <end position="438"/>
    </location>
</feature>
<dbReference type="PRINTS" id="PR01435">
    <property type="entry name" value="NPOXDRDTASE5"/>
</dbReference>
<feature type="transmembrane region" description="Helical" evidence="17">
    <location>
        <begin position="7"/>
        <end position="25"/>
    </location>
</feature>
<dbReference type="GO" id="GO:0008137">
    <property type="term" value="F:NADH dehydrogenase (ubiquinone) activity"/>
    <property type="evidence" value="ECO:0007669"/>
    <property type="project" value="UniProtKB-EC"/>
</dbReference>
<sequence length="572" mass="65117">MCSLSFFSLFLSSTFIFVLGIYYLMIDYSVFIEWELFNLNGSMVVMTLILDWMSLIFMSFVMYISSLVIYYSEDYMSGEKNMNRFIIIVLMFILSMGFLIISPNLISILLGWDGLGLVSYCLVIYYQNVKSYGAGMLTALSNRIGDVAILISIAWMLNFGSWNYIYYYDFILGSCEMSIITMLIILAAMTKSAQIPFSSWLPAAMAAPTPVSALVHSSTLVTAGVYLLIRFSPMLGTYNYGWFLLLVGCLTMFMAGLGANFEFDLKSIIALSTLSQLGLMMSILAMGYPGLAFFHLLTHALFKALLFMCAGSIIHNLNDSQDIRFMGSIVNFMPLTSVCFNVSSLSLCGMPFLAGFYSKDLILEMVCLSWINCLIFFLYFFSTGLTASYSFRLFYYSMSGDNNFYSSFSFDDSGYYISFGMIGLLFVAVFGGSFLSWLIFPIPYMISLPYYLKFLTIFVVVLGSYLGYLISSFNFSDELFSLKMLSSVSFIGSMWFMPFLSTNLISYLPLKFGYYSSKSLDYGWGELFGGLGLYSLFIYMIDYIQLWYDSNFKLYLLTFIFWMFILLMLFFL</sequence>
<keyword evidence="15 17" id="KW-0472">Membrane</keyword>
<dbReference type="GeneID" id="32881057"/>
<dbReference type="PRINTS" id="PR01434">
    <property type="entry name" value="NADHDHGNASE5"/>
</dbReference>
<dbReference type="GO" id="GO:0042773">
    <property type="term" value="P:ATP synthesis coupled electron transport"/>
    <property type="evidence" value="ECO:0007669"/>
    <property type="project" value="InterPro"/>
</dbReference>
<comment type="function">
    <text evidence="1">Core subunit of the mitochondrial membrane respiratory chain NADH dehydrogenase (Complex I) that is believed to belong to the minimal assembly required for catalysis. Complex I functions in the transfer of electrons from NADH to the respiratory chain. The immediate electron acceptor for the enzyme is believed to be ubiquinone.</text>
</comment>
<dbReference type="InterPro" id="IPR001516">
    <property type="entry name" value="Proton_antipo_N"/>
</dbReference>
<evidence type="ECO:0000256" key="15">
    <source>
        <dbReference type="ARBA" id="ARBA00023136"/>
    </source>
</evidence>
<feature type="transmembrane region" description="Helical" evidence="17">
    <location>
        <begin position="211"/>
        <end position="229"/>
    </location>
</feature>
<keyword evidence="12 17" id="KW-0520">NAD</keyword>
<keyword evidence="7 17" id="KW-0812">Transmembrane</keyword>
<protein>
    <recommendedName>
        <fullName evidence="4 17">NADH-ubiquinone oxidoreductase chain 5</fullName>
        <ecNumber evidence="3 17">7.1.1.2</ecNumber>
    </recommendedName>
</protein>
<dbReference type="Pfam" id="PF00662">
    <property type="entry name" value="Proton_antipo_N"/>
    <property type="match status" value="1"/>
</dbReference>
<comment type="catalytic activity">
    <reaction evidence="16 17">
        <text>a ubiquinone + NADH + 5 H(+)(in) = a ubiquinol + NAD(+) + 4 H(+)(out)</text>
        <dbReference type="Rhea" id="RHEA:29091"/>
        <dbReference type="Rhea" id="RHEA-COMP:9565"/>
        <dbReference type="Rhea" id="RHEA-COMP:9566"/>
        <dbReference type="ChEBI" id="CHEBI:15378"/>
        <dbReference type="ChEBI" id="CHEBI:16389"/>
        <dbReference type="ChEBI" id="CHEBI:17976"/>
        <dbReference type="ChEBI" id="CHEBI:57540"/>
        <dbReference type="ChEBI" id="CHEBI:57945"/>
        <dbReference type="EC" id="7.1.1.2"/>
    </reaction>
</comment>
<feature type="transmembrane region" description="Helical" evidence="17">
    <location>
        <begin position="490"/>
        <end position="510"/>
    </location>
</feature>
<dbReference type="GO" id="GO:0003954">
    <property type="term" value="F:NADH dehydrogenase activity"/>
    <property type="evidence" value="ECO:0007669"/>
    <property type="project" value="TreeGrafter"/>
</dbReference>
<feature type="transmembrane region" description="Helical" evidence="17">
    <location>
        <begin position="450"/>
        <end position="470"/>
    </location>
</feature>
<comment type="similarity">
    <text evidence="17">Belongs to the complex I subunit 5 family.</text>
</comment>
<organism evidence="21">
    <name type="scientific">Choroedocus violaceipes</name>
    <dbReference type="NCBI Taxonomy" id="334920"/>
    <lineage>
        <taxon>Eukaryota</taxon>
        <taxon>Metazoa</taxon>
        <taxon>Ecdysozoa</taxon>
        <taxon>Arthropoda</taxon>
        <taxon>Hexapoda</taxon>
        <taxon>Insecta</taxon>
        <taxon>Pterygota</taxon>
        <taxon>Neoptera</taxon>
        <taxon>Polyneoptera</taxon>
        <taxon>Orthoptera</taxon>
        <taxon>Caelifera</taxon>
        <taxon>Acrididea</taxon>
        <taxon>Acridomorpha</taxon>
        <taxon>Acridoidea</taxon>
        <taxon>Acrididae</taxon>
        <taxon>Eyprepocnemidinae</taxon>
        <taxon>Choroedocus</taxon>
    </lineage>
</organism>
<keyword evidence="13 17" id="KW-0830">Ubiquinone</keyword>
<feature type="domain" description="NADH dehydrogenase subunit 5 C-terminal" evidence="20">
    <location>
        <begin position="389"/>
        <end position="570"/>
    </location>
</feature>
<feature type="transmembrane region" description="Helical" evidence="17">
    <location>
        <begin position="82"/>
        <end position="101"/>
    </location>
</feature>
<comment type="subcellular location">
    <subcellularLocation>
        <location evidence="2">Mitochondrion inner membrane</location>
        <topology evidence="2">Multi-pass membrane protein</topology>
    </subcellularLocation>
</comment>
<geneLocation type="mitochondrion" evidence="21"/>
<keyword evidence="8" id="KW-0999">Mitochondrion inner membrane</keyword>
<feature type="transmembrane region" description="Helical" evidence="17">
    <location>
        <begin position="329"/>
        <end position="355"/>
    </location>
</feature>
<reference evidence="21" key="1">
    <citation type="submission" date="2016-11" db="EMBL/GenBank/DDBJ databases">
        <title>The complete mitochondrial genome of a grasshopper Choroedocus violaceipes (Insecta: Acridoidea: Choroedocus).</title>
        <authorList>
            <person name="Guan D."/>
            <person name="Xu S."/>
        </authorList>
    </citation>
    <scope>NUCLEOTIDE SEQUENCE</scope>
</reference>
<dbReference type="EC" id="7.1.1.2" evidence="3 17"/>
<evidence type="ECO:0000256" key="3">
    <source>
        <dbReference type="ARBA" id="ARBA00012944"/>
    </source>
</evidence>
<evidence type="ECO:0000256" key="6">
    <source>
        <dbReference type="ARBA" id="ARBA00022660"/>
    </source>
</evidence>
<dbReference type="AlphaFoldDB" id="A0A1W6AK84"/>
<evidence type="ECO:0000256" key="11">
    <source>
        <dbReference type="ARBA" id="ARBA00022989"/>
    </source>
</evidence>
<feature type="transmembrane region" description="Helical" evidence="17">
    <location>
        <begin position="522"/>
        <end position="541"/>
    </location>
</feature>
<keyword evidence="5 17" id="KW-0813">Transport</keyword>
<dbReference type="PANTHER" id="PTHR42829">
    <property type="entry name" value="NADH-UBIQUINONE OXIDOREDUCTASE CHAIN 5"/>
    <property type="match status" value="1"/>
</dbReference>
<accession>A0A1W6AK84</accession>
<evidence type="ECO:0000313" key="21">
    <source>
        <dbReference type="EMBL" id="ARJ31480.1"/>
    </source>
</evidence>
<evidence type="ECO:0000256" key="2">
    <source>
        <dbReference type="ARBA" id="ARBA00004448"/>
    </source>
</evidence>
<keyword evidence="11 17" id="KW-1133">Transmembrane helix</keyword>
<feature type="domain" description="NADH-Ubiquinone oxidoreductase (complex I) chain 5 N-terminal" evidence="19">
    <location>
        <begin position="40"/>
        <end position="85"/>
    </location>
</feature>
<comment type="function">
    <text evidence="17">Core subunit of the mitochondrial membrane respiratory chain NADH dehydrogenase (Complex I) which catalyzes electron transfer from NADH through the respiratory chain, using ubiquinone as an electron acceptor. Essential for the catalytic activity and assembly of complex I.</text>
</comment>
<evidence type="ECO:0000259" key="20">
    <source>
        <dbReference type="Pfam" id="PF06455"/>
    </source>
</evidence>
<evidence type="ECO:0000256" key="7">
    <source>
        <dbReference type="ARBA" id="ARBA00022692"/>
    </source>
</evidence>
<gene>
    <name evidence="21" type="primary">ND5</name>
</gene>
<name>A0A1W6AK84_9ORTH</name>
<feature type="transmembrane region" description="Helical" evidence="17">
    <location>
        <begin position="45"/>
        <end position="70"/>
    </location>
</feature>
<evidence type="ECO:0000256" key="4">
    <source>
        <dbReference type="ARBA" id="ARBA00021096"/>
    </source>
</evidence>
<evidence type="ECO:0000256" key="8">
    <source>
        <dbReference type="ARBA" id="ARBA00022792"/>
    </source>
</evidence>
<dbReference type="Pfam" id="PF00361">
    <property type="entry name" value="Proton_antipo_M"/>
    <property type="match status" value="1"/>
</dbReference>
<evidence type="ECO:0000256" key="12">
    <source>
        <dbReference type="ARBA" id="ARBA00023027"/>
    </source>
</evidence>
<evidence type="ECO:0000256" key="14">
    <source>
        <dbReference type="ARBA" id="ARBA00023128"/>
    </source>
</evidence>
<dbReference type="GO" id="GO:0005743">
    <property type="term" value="C:mitochondrial inner membrane"/>
    <property type="evidence" value="ECO:0007669"/>
    <property type="project" value="UniProtKB-SubCell"/>
</dbReference>